<dbReference type="InterPro" id="IPR002912">
    <property type="entry name" value="ACT_dom"/>
</dbReference>
<dbReference type="PATRIC" id="fig|1184387.3.peg.1524"/>
<dbReference type="Gene3D" id="3.30.70.260">
    <property type="match status" value="1"/>
</dbReference>
<feature type="domain" description="ACT" evidence="1">
    <location>
        <begin position="16"/>
        <end position="94"/>
    </location>
</feature>
<evidence type="ECO:0000313" key="3">
    <source>
        <dbReference type="Proteomes" id="UP000054092"/>
    </source>
</evidence>
<proteinExistence type="predicted"/>
<evidence type="ECO:0000313" key="2">
    <source>
        <dbReference type="EMBL" id="KUK80234.1"/>
    </source>
</evidence>
<sequence>ISEDKLVDAHWNLVTGGRFSAWIVVEFDSTDRTLINKFLERLENKNAKVMKYSVEAGKWGYDTLIANILVKDVAHLTLVMENLRGMKGVQNVKRFGGVA</sequence>
<name>A0A101HP21_9BACT</name>
<organism evidence="2 3">
    <name type="scientific">Mesotoga prima</name>
    <dbReference type="NCBI Taxonomy" id="1184387"/>
    <lineage>
        <taxon>Bacteria</taxon>
        <taxon>Thermotogati</taxon>
        <taxon>Thermotogota</taxon>
        <taxon>Thermotogae</taxon>
        <taxon>Kosmotogales</taxon>
        <taxon>Kosmotogaceae</taxon>
        <taxon>Mesotoga</taxon>
    </lineage>
</organism>
<dbReference type="AlphaFoldDB" id="A0A101HP21"/>
<protein>
    <submittedName>
        <fullName evidence="2">(P)ppGpp synthetase, RelA/SpoT family</fullName>
    </submittedName>
</protein>
<gene>
    <name evidence="2" type="ORF">XD94_1097</name>
</gene>
<accession>A0A101HP21</accession>
<dbReference type="EMBL" id="LGGP01000186">
    <property type="protein sequence ID" value="KUK80234.1"/>
    <property type="molecule type" value="Genomic_DNA"/>
</dbReference>
<comment type="caution">
    <text evidence="2">The sequence shown here is derived from an EMBL/GenBank/DDBJ whole genome shotgun (WGS) entry which is preliminary data.</text>
</comment>
<feature type="non-terminal residue" evidence="2">
    <location>
        <position position="1"/>
    </location>
</feature>
<dbReference type="Proteomes" id="UP000054092">
    <property type="component" value="Unassembled WGS sequence"/>
</dbReference>
<evidence type="ECO:0000259" key="1">
    <source>
        <dbReference type="Pfam" id="PF13291"/>
    </source>
</evidence>
<dbReference type="Pfam" id="PF13291">
    <property type="entry name" value="ACT_4"/>
    <property type="match status" value="1"/>
</dbReference>
<reference evidence="3" key="1">
    <citation type="journal article" date="2015" name="MBio">
        <title>Genome-Resolved Metagenomic Analysis Reveals Roles for Candidate Phyla and Other Microbial Community Members in Biogeochemical Transformations in Oil Reservoirs.</title>
        <authorList>
            <person name="Hu P."/>
            <person name="Tom L."/>
            <person name="Singh A."/>
            <person name="Thomas B.C."/>
            <person name="Baker B.J."/>
            <person name="Piceno Y.M."/>
            <person name="Andersen G.L."/>
            <person name="Banfield J.F."/>
        </authorList>
    </citation>
    <scope>NUCLEOTIDE SEQUENCE [LARGE SCALE GENOMIC DNA]</scope>
</reference>